<proteinExistence type="predicted"/>
<dbReference type="AlphaFoldDB" id="A0A382DH92"/>
<accession>A0A382DH92</accession>
<name>A0A382DH92_9ZZZZ</name>
<sequence>YPVQASLRWEWLLGRWAADIPVQMPDPIKPILES</sequence>
<reference evidence="1" key="1">
    <citation type="submission" date="2018-05" db="EMBL/GenBank/DDBJ databases">
        <authorList>
            <person name="Lanie J.A."/>
            <person name="Ng W.-L."/>
            <person name="Kazmierczak K.M."/>
            <person name="Andrzejewski T.M."/>
            <person name="Davidsen T.M."/>
            <person name="Wayne K.J."/>
            <person name="Tettelin H."/>
            <person name="Glass J.I."/>
            <person name="Rusch D."/>
            <person name="Podicherti R."/>
            <person name="Tsui H.-C.T."/>
            <person name="Winkler M.E."/>
        </authorList>
    </citation>
    <scope>NUCLEOTIDE SEQUENCE</scope>
</reference>
<feature type="non-terminal residue" evidence="1">
    <location>
        <position position="1"/>
    </location>
</feature>
<feature type="non-terminal residue" evidence="1">
    <location>
        <position position="34"/>
    </location>
</feature>
<evidence type="ECO:0000313" key="1">
    <source>
        <dbReference type="EMBL" id="SVB37422.1"/>
    </source>
</evidence>
<gene>
    <name evidence="1" type="ORF">METZ01_LOCUS190276</name>
</gene>
<organism evidence="1">
    <name type="scientific">marine metagenome</name>
    <dbReference type="NCBI Taxonomy" id="408172"/>
    <lineage>
        <taxon>unclassified sequences</taxon>
        <taxon>metagenomes</taxon>
        <taxon>ecological metagenomes</taxon>
    </lineage>
</organism>
<dbReference type="EMBL" id="UINC01039233">
    <property type="protein sequence ID" value="SVB37422.1"/>
    <property type="molecule type" value="Genomic_DNA"/>
</dbReference>
<protein>
    <submittedName>
        <fullName evidence="1">Uncharacterized protein</fullName>
    </submittedName>
</protein>